<evidence type="ECO:0000256" key="1">
    <source>
        <dbReference type="SAM" id="Coils"/>
    </source>
</evidence>
<evidence type="ECO:0000313" key="4">
    <source>
        <dbReference type="Proteomes" id="UP001220395"/>
    </source>
</evidence>
<sequence length="1515" mass="158643">MGQKVASLEIELAMATGGAIADLNRFGGVMDKTTAHTLQAINKIDDAMKGAIDLDPATQQMVKLAEQSAKTAVESAREFNRIERAGERMAAQLERQLSVFGKTTGEVRSLKAETAALAAEQAGQAELAARIRAAEAALYDQEFAATRRARQEQEAAAEDRAIAADQAEKAASREATALREAAHAHQMFEARARAGAIALRDAETAAAADAIAVARLREMLDPAAAAQDRLTNEIAEARRVMIAAGFSAEELARAEGLLTQRHGGLIASNGQMKAGMQQLSFQANDMATMWAMQAKPMQIFASQAGQVIQALQLMSGNSKGLLGFLGGPWGMGITTAAVVLAPFVAKLFESSEASKEAEKAFDSFVKHQADIANFIDLATGKLTEQNAELVRNAILTRQAQIDKNIADTADQRRTGLNLARTASQGGYLSRLGNAAQGYLTRGGDPYANLGPDAWFGDADVRSAMLDAAGDVGKLSSSIYKLSQTTRPDLRGLALDISNQAGQAILAARENERLRKEMSALGGDTTALSGANLKLIETQVAIAAATTPLEKAQANLSAVRQRAGAIEKMTGDAQKVAAAGYRTDLLAATQAVKAAEQAEKDARVAKVAHNKEVRDANKEAREAAALQRELASTYDGLLAKLDPAGGAQKAYIDTLNDIGRLEAANLLSRQDSVAWQLRANQQLAKSLEEVRKASEVSIGTPDLDGILERGLKPLNDALEAPGKMLDDLAQRADDAASAMERAFGRVGGAIGDATALLADYGKRQAEIDAQREAAGTNQEKLDGLAKDSANLRLSTMIGLTGAAKNLFNEHSKGYKAMEAAEKALTILQLARTAVDVAGGAAKMFAHLGPWAFPAVAAMLGVMASLGFSGGANVSMEDYTKGNTGAGTVLGDSDAKSESLLRSIDMLRDVEDATLNVSRSMLNSLRSIESRISGLSSLLVRTGSIDGASAGVETGFNSSLSGGLVGSALFGSLGLINNTIGKLPIVGGIINGVTGVIKSLFGTKTTVVGGGIYGNGQTIGDILSNGFDAQTYSDIQKKKKFLGITSGTSYSTVFGGAVDDDITNQFALILRGFNDTIIAAAGPLGASTSAISDTLSHFVVDIGKIDLQGLSGTEIQEKLEAVFGAAADGMAAAAFPGLERFQKVGEGAFETLVRVASTVEQVDATFQRLGVTTTSLGVDIDMAVAGLFDTVGDFTGAADDYFRTFYSEAEQTAAKALQMGRAFNSLGLTMPDTLAGFRQLVEAQDLATAAGQQTYATLLQLAPAFADLKGAMEGAASAAAIVRQREDLQSKLLQLEGDTTAIRAAELARLDPSNRALQEQIYAIQDAQEAAKAAEELRKAWSSVGDSIMDEVRRIRGLTDATGAGSYATLLGQFNAASLAARAGDQDAAKTLPQLSRSMLDAAKLAATSRQELDRVQAQTAASLEATYAEIRAMGDTTASSATTESTLDALAASQATSTTSTESDLLSEMRAMREELAQLRSDTNTGNATIASNTGAMRRTLENVSPTGDAIMVRAA</sequence>
<feature type="region of interest" description="Disordered" evidence="2">
    <location>
        <begin position="1483"/>
        <end position="1502"/>
    </location>
</feature>
<gene>
    <name evidence="3" type="ORF">PQ455_07445</name>
</gene>
<dbReference type="EMBL" id="CP117411">
    <property type="protein sequence ID" value="WCT75040.1"/>
    <property type="molecule type" value="Genomic_DNA"/>
</dbReference>
<reference evidence="3 4" key="1">
    <citation type="submission" date="2023-02" db="EMBL/GenBank/DDBJ databases">
        <title>Genome sequence of Sphingomonas naphthae.</title>
        <authorList>
            <person name="Kim S."/>
            <person name="Heo J."/>
            <person name="Kwon S.-W."/>
        </authorList>
    </citation>
    <scope>NUCLEOTIDE SEQUENCE [LARGE SCALE GENOMIC DNA]</scope>
    <source>
        <strain evidence="3 4">KACC 18716</strain>
    </source>
</reference>
<accession>A0ABY7TRL9</accession>
<evidence type="ECO:0000313" key="3">
    <source>
        <dbReference type="EMBL" id="WCT75040.1"/>
    </source>
</evidence>
<dbReference type="RefSeq" id="WP_273690553.1">
    <property type="nucleotide sequence ID" value="NZ_CP117411.1"/>
</dbReference>
<protein>
    <recommendedName>
        <fullName evidence="5">Bacteriophage tail tape measure N-terminal domain-containing protein</fullName>
    </recommendedName>
</protein>
<name>A0ABY7TRL9_9SPHN</name>
<evidence type="ECO:0008006" key="5">
    <source>
        <dbReference type="Google" id="ProtNLM"/>
    </source>
</evidence>
<organism evidence="3 4">
    <name type="scientific">Sphingomonas naphthae</name>
    <dbReference type="NCBI Taxonomy" id="1813468"/>
    <lineage>
        <taxon>Bacteria</taxon>
        <taxon>Pseudomonadati</taxon>
        <taxon>Pseudomonadota</taxon>
        <taxon>Alphaproteobacteria</taxon>
        <taxon>Sphingomonadales</taxon>
        <taxon>Sphingomonadaceae</taxon>
        <taxon>Sphingomonas</taxon>
    </lineage>
</organism>
<feature type="coiled-coil region" evidence="1">
    <location>
        <begin position="1276"/>
        <end position="1335"/>
    </location>
</feature>
<evidence type="ECO:0000256" key="2">
    <source>
        <dbReference type="SAM" id="MobiDB-lite"/>
    </source>
</evidence>
<proteinExistence type="predicted"/>
<feature type="compositionally biased region" description="Polar residues" evidence="2">
    <location>
        <begin position="1483"/>
        <end position="1494"/>
    </location>
</feature>
<dbReference type="Proteomes" id="UP001220395">
    <property type="component" value="Chromosome"/>
</dbReference>
<keyword evidence="1" id="KW-0175">Coiled coil</keyword>
<keyword evidence="4" id="KW-1185">Reference proteome</keyword>